<feature type="transmembrane region" description="Helical" evidence="1">
    <location>
        <begin position="12"/>
        <end position="30"/>
    </location>
</feature>
<sequence length="234" mass="25403">MDQVFSVSGFQIGAAVAFAVANLALAVSWWRSTSPARQALRDGRRPGGFYRAVLLAYASDRDDVAVTARAALHRARAGDDQHPLTRLARRIGQFDDLVGDPDFRQAHDAEAKRLPPGAPAQLAEMSSEWFTVPAVFLCGLAVQFWMAIVLPDLLPRPEGAGSAVAAAGTTMWGAAGWLALFAGAAAGQTWLWRRAHRRWVRRLRARAAAVVRRGLGGDHEAFRLALLEPDVTTR</sequence>
<accession>A0A9Q9I7F6</accession>
<keyword evidence="1" id="KW-1133">Transmembrane helix</keyword>
<proteinExistence type="predicted"/>
<gene>
    <name evidence="2" type="ORF">Daura_28205</name>
</gene>
<protein>
    <submittedName>
        <fullName evidence="2">Uncharacterized protein</fullName>
    </submittedName>
</protein>
<dbReference type="AlphaFoldDB" id="A0A9Q9I7F6"/>
<dbReference type="KEGG" id="daur:Daura_28205"/>
<dbReference type="Proteomes" id="UP001058003">
    <property type="component" value="Chromosome"/>
</dbReference>
<keyword evidence="1" id="KW-0812">Transmembrane</keyword>
<keyword evidence="1" id="KW-0472">Membrane</keyword>
<feature type="transmembrane region" description="Helical" evidence="1">
    <location>
        <begin position="170"/>
        <end position="192"/>
    </location>
</feature>
<keyword evidence="3" id="KW-1185">Reference proteome</keyword>
<organism evidence="2 3">
    <name type="scientific">Dactylosporangium aurantiacum</name>
    <dbReference type="NCBI Taxonomy" id="35754"/>
    <lineage>
        <taxon>Bacteria</taxon>
        <taxon>Bacillati</taxon>
        <taxon>Actinomycetota</taxon>
        <taxon>Actinomycetes</taxon>
        <taxon>Micromonosporales</taxon>
        <taxon>Micromonosporaceae</taxon>
        <taxon>Dactylosporangium</taxon>
    </lineage>
</organism>
<evidence type="ECO:0000313" key="3">
    <source>
        <dbReference type="Proteomes" id="UP001058003"/>
    </source>
</evidence>
<dbReference type="EMBL" id="CP073767">
    <property type="protein sequence ID" value="UWZ50702.1"/>
    <property type="molecule type" value="Genomic_DNA"/>
</dbReference>
<evidence type="ECO:0000313" key="2">
    <source>
        <dbReference type="EMBL" id="UWZ50702.1"/>
    </source>
</evidence>
<dbReference type="RefSeq" id="WP_033360449.1">
    <property type="nucleotide sequence ID" value="NZ_CP073767.1"/>
</dbReference>
<feature type="transmembrane region" description="Helical" evidence="1">
    <location>
        <begin position="129"/>
        <end position="150"/>
    </location>
</feature>
<evidence type="ECO:0000256" key="1">
    <source>
        <dbReference type="SAM" id="Phobius"/>
    </source>
</evidence>
<name>A0A9Q9I7F6_9ACTN</name>
<reference evidence="2" key="1">
    <citation type="submission" date="2021-04" db="EMBL/GenBank/DDBJ databases">
        <title>Dactylosporangium aurantiacum NRRL B-8018 full assembly.</title>
        <authorList>
            <person name="Hartkoorn R.C."/>
            <person name="Beaudoing E."/>
            <person name="Hot D."/>
        </authorList>
    </citation>
    <scope>NUCLEOTIDE SEQUENCE</scope>
    <source>
        <strain evidence="2">NRRL B-8018</strain>
    </source>
</reference>